<feature type="region of interest" description="Disordered" evidence="3">
    <location>
        <begin position="137"/>
        <end position="158"/>
    </location>
</feature>
<evidence type="ECO:0000313" key="5">
    <source>
        <dbReference type="EMBL" id="SFH70218.1"/>
    </source>
</evidence>
<dbReference type="Proteomes" id="UP000185487">
    <property type="component" value="Chromosome"/>
</dbReference>
<evidence type="ECO:0000313" key="7">
    <source>
        <dbReference type="Proteomes" id="UP000199140"/>
    </source>
</evidence>
<dbReference type="EMBL" id="FOPK01000047">
    <property type="protein sequence ID" value="SFH70218.1"/>
    <property type="molecule type" value="Genomic_DNA"/>
</dbReference>
<proteinExistence type="predicted"/>
<dbReference type="KEGG" id="mphy:MCBMB27_00911"/>
<sequence length="186" mass="20780">MARGRSWGFDREQALEQAMLLFWERGYGGASYKTLLSAMAVPHPQSLIAAFGPKAKLFEAVLTRYWEHSLRPVLVSLETEEPIAALDALLDRTARLFTVASWLPRAFAYRKPQTPWRTQQGPAAHWNGIARRSASSRSAEDWMSARSSPRSRSSQSPCSLMRLNGRLWAAAKPLAQRAIRLSSPAA</sequence>
<evidence type="ECO:0000313" key="6">
    <source>
        <dbReference type="Proteomes" id="UP000185487"/>
    </source>
</evidence>
<reference evidence="4 6" key="1">
    <citation type="submission" date="2016-04" db="EMBL/GenBank/DDBJ databases">
        <title>Complete genome sequencing and analysis of CBMB27, Methylobacterium phyllosphaerae isolated from leaf tissues of rice (Oryza sativa L.).</title>
        <authorList>
            <person name="Lee Y."/>
            <person name="Hwangbo K."/>
            <person name="Chung H."/>
            <person name="Yoo J."/>
            <person name="Kim K.Y."/>
            <person name="Sa T.M."/>
            <person name="Um Y."/>
            <person name="Madhaiyan M."/>
        </authorList>
    </citation>
    <scope>NUCLEOTIDE SEQUENCE [LARGE SCALE GENOMIC DNA]</scope>
    <source>
        <strain evidence="4 6">CBMB27</strain>
    </source>
</reference>
<name>A0AAE8L9Q1_9HYPH</name>
<keyword evidence="6" id="KW-1185">Reference proteome</keyword>
<organism evidence="5 7">
    <name type="scientific">Methylobacterium phyllosphaerae</name>
    <dbReference type="NCBI Taxonomy" id="418223"/>
    <lineage>
        <taxon>Bacteria</taxon>
        <taxon>Pseudomonadati</taxon>
        <taxon>Pseudomonadota</taxon>
        <taxon>Alphaproteobacteria</taxon>
        <taxon>Hyphomicrobiales</taxon>
        <taxon>Methylobacteriaceae</taxon>
        <taxon>Methylobacterium</taxon>
    </lineage>
</organism>
<dbReference type="Gene3D" id="1.10.10.60">
    <property type="entry name" value="Homeodomain-like"/>
    <property type="match status" value="1"/>
</dbReference>
<accession>A0AAE8L9Q1</accession>
<reference evidence="5 7" key="2">
    <citation type="submission" date="2016-10" db="EMBL/GenBank/DDBJ databases">
        <authorList>
            <person name="Varghese N."/>
            <person name="Submissions S."/>
        </authorList>
    </citation>
    <scope>NUCLEOTIDE SEQUENCE [LARGE SCALE GENOMIC DNA]</scope>
    <source>
        <strain evidence="5 7">CBMB27</strain>
    </source>
</reference>
<evidence type="ECO:0000313" key="4">
    <source>
        <dbReference type="EMBL" id="APT30202.1"/>
    </source>
</evidence>
<protein>
    <submittedName>
        <fullName evidence="4">TetR family transcriptional regulator</fullName>
    </submittedName>
</protein>
<dbReference type="PANTHER" id="PTHR47506:SF1">
    <property type="entry name" value="HTH-TYPE TRANSCRIPTIONAL REGULATOR YJDC"/>
    <property type="match status" value="1"/>
</dbReference>
<dbReference type="AlphaFoldDB" id="A0AAE8L9Q1"/>
<evidence type="ECO:0000256" key="2">
    <source>
        <dbReference type="ARBA" id="ARBA00023163"/>
    </source>
</evidence>
<gene>
    <name evidence="4" type="ORF">MCBMB27_00911</name>
    <name evidence="5" type="ORF">SAMN05192567_1473</name>
</gene>
<evidence type="ECO:0000256" key="3">
    <source>
        <dbReference type="SAM" id="MobiDB-lite"/>
    </source>
</evidence>
<dbReference type="EMBL" id="CP015367">
    <property type="protein sequence ID" value="APT30202.1"/>
    <property type="molecule type" value="Genomic_DNA"/>
</dbReference>
<dbReference type="SUPFAM" id="SSF46689">
    <property type="entry name" value="Homeodomain-like"/>
    <property type="match status" value="1"/>
</dbReference>
<dbReference type="PANTHER" id="PTHR47506">
    <property type="entry name" value="TRANSCRIPTIONAL REGULATORY PROTEIN"/>
    <property type="match status" value="1"/>
</dbReference>
<dbReference type="Proteomes" id="UP000199140">
    <property type="component" value="Unassembled WGS sequence"/>
</dbReference>
<dbReference type="InterPro" id="IPR009057">
    <property type="entry name" value="Homeodomain-like_sf"/>
</dbReference>
<keyword evidence="1" id="KW-0805">Transcription regulation</keyword>
<feature type="compositionally biased region" description="Low complexity" evidence="3">
    <location>
        <begin position="144"/>
        <end position="158"/>
    </location>
</feature>
<keyword evidence="2" id="KW-0804">Transcription</keyword>
<evidence type="ECO:0000256" key="1">
    <source>
        <dbReference type="ARBA" id="ARBA00023015"/>
    </source>
</evidence>